<dbReference type="EMBL" id="JAENHL010000007">
    <property type="protein sequence ID" value="MBK1868247.1"/>
    <property type="molecule type" value="Genomic_DNA"/>
</dbReference>
<keyword evidence="2" id="KW-1185">Reference proteome</keyword>
<organism evidence="1 2">
    <name type="scientific">Taklimakanibacter albus</name>
    <dbReference type="NCBI Taxonomy" id="2800327"/>
    <lineage>
        <taxon>Bacteria</taxon>
        <taxon>Pseudomonadati</taxon>
        <taxon>Pseudomonadota</taxon>
        <taxon>Alphaproteobacteria</taxon>
        <taxon>Hyphomicrobiales</taxon>
        <taxon>Aestuariivirgaceae</taxon>
        <taxon>Taklimakanibacter</taxon>
    </lineage>
</organism>
<name>A0ACC5R6Q2_9HYPH</name>
<evidence type="ECO:0000313" key="2">
    <source>
        <dbReference type="Proteomes" id="UP000616151"/>
    </source>
</evidence>
<sequence length="118" mass="13363">MTEKKKEEKLFPHVVTLDEPISVDGTSYSTITFRQPRGRDWRRWHKEGNEERRLMGFLSDIGQVPEAVIDELPFEAHAEVVNVARLFFAIYQPEKSGLLNFAASLPLSSDGQSGTVKS</sequence>
<reference evidence="1" key="1">
    <citation type="submission" date="2021-01" db="EMBL/GenBank/DDBJ databases">
        <authorList>
            <person name="Sun Q."/>
        </authorList>
    </citation>
    <scope>NUCLEOTIDE SEQUENCE</scope>
    <source>
        <strain evidence="1">YIM B02566</strain>
    </source>
</reference>
<evidence type="ECO:0000313" key="1">
    <source>
        <dbReference type="EMBL" id="MBK1868247.1"/>
    </source>
</evidence>
<gene>
    <name evidence="1" type="ORF">JHL16_17980</name>
</gene>
<dbReference type="Proteomes" id="UP000616151">
    <property type="component" value="Unassembled WGS sequence"/>
</dbReference>
<protein>
    <submittedName>
        <fullName evidence="1">Phage tail assembly protein</fullName>
    </submittedName>
</protein>
<comment type="caution">
    <text evidence="1">The sequence shown here is derived from an EMBL/GenBank/DDBJ whole genome shotgun (WGS) entry which is preliminary data.</text>
</comment>
<proteinExistence type="predicted"/>
<accession>A0ACC5R6Q2</accession>